<gene>
    <name evidence="3" type="ORF">SCF082_LOCUS12822</name>
</gene>
<organism evidence="3 4">
    <name type="scientific">Durusdinium trenchii</name>
    <dbReference type="NCBI Taxonomy" id="1381693"/>
    <lineage>
        <taxon>Eukaryota</taxon>
        <taxon>Sar</taxon>
        <taxon>Alveolata</taxon>
        <taxon>Dinophyceae</taxon>
        <taxon>Suessiales</taxon>
        <taxon>Symbiodiniaceae</taxon>
        <taxon>Durusdinium</taxon>
    </lineage>
</organism>
<dbReference type="PANTHER" id="PTHR10000:SF8">
    <property type="entry name" value="HAD SUPERFAMILY HYDROLASE-LIKE, TYPE 3"/>
    <property type="match status" value="1"/>
</dbReference>
<dbReference type="Gene3D" id="3.30.1240.10">
    <property type="match status" value="1"/>
</dbReference>
<dbReference type="SUPFAM" id="SSF56784">
    <property type="entry name" value="HAD-like"/>
    <property type="match status" value="1"/>
</dbReference>
<sequence>MKDVKEADQQEQRKHAGTLLAPSPSLRGKNSWFDTQDWFVTSVVRQFGPIVHQAEVAAATALLEATGRVFVFASHNRAEASRLPEVEAQVELGVDAIRAVPRPPRIGRNPLPTGSRKVDQEPFRLVVCDLDGTLLDGEHSGGSFSEETKKVLKQVISFACPLVLATARGISELPPLDGLPEPLFLILYGGAVCMELRDGTFHQLEAQQLSRREAGEAVRAAEAEGASLWLFQPDQASRLGSSVVKGSGDWFLRYLQMFAQNCGFSGSNGWMEQHVAAEAKSVHAKLEDLEAVLAEDRSLEVVAVLPEPDAAKERLERRLQGAGMQVDVLSQAPDPFVSIKASGALEVKILDGIDMDVPTEHEENGVDKGSGLRRLCAHLALTPSFAVAFGDGGNDIPLLTTAGYGVAVANARETLKAVASKTSTWRNTEDAVAQELLLLAQRRLLAATRGAAVNARVDLGGLEPPDPPAKSVKQFYDFMSYRELIRRRRAEGQEGAALYEGIPESLAEYFRRRKCPNVHRFHDRTTQGLHRFCAAEQRWKLCQNDQERKRLKELIVLNFAVWRFIGGTALFASEVGFLSGWGEKEKRKIEEVVSKAFREKRIEELFTDAYKGPGTLRTELAHPKADGDSLRKVLHNQGPKAVPWSEPDITFQTLVGKFRLIDRLWQECYRVVASALPRCGQTFMQPVCDILAELPFFGAWDDGRRVPGFFAKELVQDLLDTPVFEGGRACVQDRYTYSPAGPGAIEGLRLVYGRGKVSPKEAVPLMRKILAQNHLWHFDPTELELHDVQFMLCELQKFLHRGASLRDYAGLPCLQGLPLSYHFIKERLEEALVLDLIRANAFESEKIARALASWMSFRLELPKDDLIRGGDHVILRHLKDSMCRLELNPQDQHLGPAKTHPTAFRLEIDTGHKRNGSSGRAPSRNHLRSGDSFFLRSPSGAHLGPVNHCFDAARESLRFAPARRLTVRKLSPYRENTKGDFLCFGDHLQLFSTSQTTESNAKRALSVRFEPELVQSELEIELKDVVRKVIDQDLLIDELGQLRVKDVCRVRGRLIGGGSGRSGASTSSEWKSRCAKLTGNWAIDCESLVSNPIV</sequence>
<feature type="domain" description="5-hmdU DNA kinase helical" evidence="2">
    <location>
        <begin position="471"/>
        <end position="799"/>
    </location>
</feature>
<dbReference type="InterPro" id="IPR040684">
    <property type="entry name" value="HMUDK_hel"/>
</dbReference>
<evidence type="ECO:0000259" key="2">
    <source>
        <dbReference type="Pfam" id="PF18723"/>
    </source>
</evidence>
<keyword evidence="4" id="KW-1185">Reference proteome</keyword>
<evidence type="ECO:0000313" key="3">
    <source>
        <dbReference type="EMBL" id="CAK9015567.1"/>
    </source>
</evidence>
<reference evidence="3 4" key="1">
    <citation type="submission" date="2024-02" db="EMBL/GenBank/DDBJ databases">
        <authorList>
            <person name="Chen Y."/>
            <person name="Shah S."/>
            <person name="Dougan E. K."/>
            <person name="Thang M."/>
            <person name="Chan C."/>
        </authorList>
    </citation>
    <scope>NUCLEOTIDE SEQUENCE [LARGE SCALE GENOMIC DNA]</scope>
</reference>
<dbReference type="EMBL" id="CAXAMM010007847">
    <property type="protein sequence ID" value="CAK9015567.1"/>
    <property type="molecule type" value="Genomic_DNA"/>
</dbReference>
<proteinExistence type="predicted"/>
<dbReference type="InterPro" id="IPR036412">
    <property type="entry name" value="HAD-like_sf"/>
</dbReference>
<dbReference type="Pfam" id="PF18723">
    <property type="entry name" value="HMUDK_hel"/>
    <property type="match status" value="1"/>
</dbReference>
<dbReference type="Proteomes" id="UP001642464">
    <property type="component" value="Unassembled WGS sequence"/>
</dbReference>
<evidence type="ECO:0000313" key="4">
    <source>
        <dbReference type="Proteomes" id="UP001642464"/>
    </source>
</evidence>
<name>A0ABP0JM99_9DINO</name>
<dbReference type="InterPro" id="IPR023214">
    <property type="entry name" value="HAD_sf"/>
</dbReference>
<comment type="caution">
    <text evidence="3">The sequence shown here is derived from an EMBL/GenBank/DDBJ whole genome shotgun (WGS) entry which is preliminary data.</text>
</comment>
<dbReference type="Gene3D" id="3.40.50.1000">
    <property type="entry name" value="HAD superfamily/HAD-like"/>
    <property type="match status" value="1"/>
</dbReference>
<accession>A0ABP0JM99</accession>
<feature type="compositionally biased region" description="Basic and acidic residues" evidence="1">
    <location>
        <begin position="1"/>
        <end position="14"/>
    </location>
</feature>
<feature type="region of interest" description="Disordered" evidence="1">
    <location>
        <begin position="1"/>
        <end position="26"/>
    </location>
</feature>
<protein>
    <submittedName>
        <fullName evidence="3">Phosphoglycolate phosphatase (PGP) (PGPase)</fullName>
    </submittedName>
</protein>
<evidence type="ECO:0000256" key="1">
    <source>
        <dbReference type="SAM" id="MobiDB-lite"/>
    </source>
</evidence>
<dbReference type="Pfam" id="PF08282">
    <property type="entry name" value="Hydrolase_3"/>
    <property type="match status" value="2"/>
</dbReference>
<dbReference type="PANTHER" id="PTHR10000">
    <property type="entry name" value="PHOSPHOSERINE PHOSPHATASE"/>
    <property type="match status" value="1"/>
</dbReference>